<feature type="binding site" evidence="1">
    <location>
        <position position="331"/>
    </location>
    <ligand>
        <name>substrate</name>
    </ligand>
</feature>
<dbReference type="SUPFAM" id="SSF53448">
    <property type="entry name" value="Nucleotide-diphospho-sugar transferases"/>
    <property type="match status" value="1"/>
</dbReference>
<protein>
    <submittedName>
        <fullName evidence="2">Cytidylyltransferase family protein</fullName>
    </submittedName>
</protein>
<dbReference type="RefSeq" id="WP_062837053.1">
    <property type="nucleotide sequence ID" value="NZ_BCNV01000005.1"/>
</dbReference>
<organism evidence="2 3">
    <name type="scientific">Paenibacillus amylolyticus</name>
    <dbReference type="NCBI Taxonomy" id="1451"/>
    <lineage>
        <taxon>Bacteria</taxon>
        <taxon>Bacillati</taxon>
        <taxon>Bacillota</taxon>
        <taxon>Bacilli</taxon>
        <taxon>Bacillales</taxon>
        <taxon>Paenibacillaceae</taxon>
        <taxon>Paenibacillus</taxon>
    </lineage>
</organism>
<keyword evidence="1" id="KW-0479">Metal-binding</keyword>
<dbReference type="InterPro" id="IPR029044">
    <property type="entry name" value="Nucleotide-diphossugar_trans"/>
</dbReference>
<evidence type="ECO:0000256" key="1">
    <source>
        <dbReference type="PIRSR" id="PIRSR605493-1"/>
    </source>
</evidence>
<evidence type="ECO:0000313" key="3">
    <source>
        <dbReference type="Proteomes" id="UP000069697"/>
    </source>
</evidence>
<keyword evidence="1" id="KW-0460">Magnesium</keyword>
<comment type="cofactor">
    <cofactor evidence="1">
        <name>Mg(2+)</name>
        <dbReference type="ChEBI" id="CHEBI:18420"/>
    </cofactor>
</comment>
<sequence length="431" mass="48475">MKIVAFLPAKGESERIESKNLKLLNGKPLFLYTLEKLMDCDFFDEVYLDTDSEEIIELASETGCKIMRRDSRLATNKTDGHQLFMNEVNHTEADIYVQILCTSPFIDKETIKRGIDILKNDSSYDSVVMIKKDKQYTWDQNGPLYNKDHIPNSKDLPDTIIETMGLYIVRREAAQRHQKRYGEKAFLIEASPLEAVDVNYPDEFELANIITAGIHQKEVQYLRNIKNHLSSSLLSDILDDLSLNGVISDLNLNLEGKKIIGRAKTLKLRTLQPGEDYKGIYDALDSYKTIVDNDIIVVENESSENAYFGELNANLAIRSGAAGAIIGGVTRDSREVKGLDFPVFAKGYNCQDVRKRATVESMNKTIQVSGILVRAGDLIFGDSDGVVVIPRAHEAEILKRAADSVKKEKDVLTSIFEKTEAMDIYIKVGEF</sequence>
<dbReference type="EMBL" id="BCNV01000005">
    <property type="protein sequence ID" value="GAS84699.1"/>
    <property type="molecule type" value="Genomic_DNA"/>
</dbReference>
<feature type="binding site" evidence="1">
    <location>
        <position position="332"/>
    </location>
    <ligand>
        <name>Mg(2+)</name>
        <dbReference type="ChEBI" id="CHEBI:18420"/>
    </ligand>
</feature>
<reference evidence="2 3" key="1">
    <citation type="journal article" date="2016" name="Genome Announc.">
        <title>Draft Genome Sequence of Paenibacillus amylolyticus Heshi-A3, Isolated from Fermented Rice Bran in a Japanese Fermented Seafood Dish.</title>
        <authorList>
            <person name="Akuzawa S."/>
            <person name="Nagaoka J."/>
            <person name="Kanekatsu M."/>
            <person name="Kubota E."/>
            <person name="Ohtake R."/>
            <person name="Suzuki T."/>
            <person name="Kanesaki Y."/>
        </authorList>
    </citation>
    <scope>NUCLEOTIDE SEQUENCE [LARGE SCALE GENOMIC DNA]</scope>
    <source>
        <strain evidence="2 3">Heshi-A3</strain>
    </source>
</reference>
<name>A0A100VRF3_PAEAM</name>
<keyword evidence="2" id="KW-0548">Nucleotidyltransferase</keyword>
<dbReference type="PANTHER" id="PTHR21485:SF3">
    <property type="entry name" value="N-ACYLNEURAMINATE CYTIDYLYLTRANSFERASE"/>
    <property type="match status" value="1"/>
</dbReference>
<dbReference type="PANTHER" id="PTHR21485">
    <property type="entry name" value="HAD SUPERFAMILY MEMBERS CMAS AND KDSC"/>
    <property type="match status" value="1"/>
</dbReference>
<dbReference type="InterPro" id="IPR003329">
    <property type="entry name" value="Cytidylyl_trans"/>
</dbReference>
<dbReference type="InterPro" id="IPR036704">
    <property type="entry name" value="RraA/RraA-like_sf"/>
</dbReference>
<evidence type="ECO:0000313" key="2">
    <source>
        <dbReference type="EMBL" id="GAS84699.1"/>
    </source>
</evidence>
<dbReference type="InterPro" id="IPR005493">
    <property type="entry name" value="RraA/RraA-like"/>
</dbReference>
<dbReference type="Proteomes" id="UP000069697">
    <property type="component" value="Unassembled WGS sequence"/>
</dbReference>
<dbReference type="Pfam" id="PF03737">
    <property type="entry name" value="RraA-like"/>
    <property type="match status" value="1"/>
</dbReference>
<dbReference type="CDD" id="cd16841">
    <property type="entry name" value="RraA_family"/>
    <property type="match status" value="1"/>
</dbReference>
<dbReference type="GO" id="GO:0046872">
    <property type="term" value="F:metal ion binding"/>
    <property type="evidence" value="ECO:0007669"/>
    <property type="project" value="UniProtKB-KW"/>
</dbReference>
<comment type="caution">
    <text evidence="2">The sequence shown here is derived from an EMBL/GenBank/DDBJ whole genome shotgun (WGS) entry which is preliminary data.</text>
</comment>
<dbReference type="SUPFAM" id="SSF89562">
    <property type="entry name" value="RraA-like"/>
    <property type="match status" value="1"/>
</dbReference>
<dbReference type="GO" id="GO:0008781">
    <property type="term" value="F:N-acylneuraminate cytidylyltransferase activity"/>
    <property type="evidence" value="ECO:0007669"/>
    <property type="project" value="TreeGrafter"/>
</dbReference>
<gene>
    <name evidence="2" type="ORF">PAHA3_4802</name>
</gene>
<keyword evidence="2" id="KW-0808">Transferase</keyword>
<dbReference type="Gene3D" id="3.50.30.40">
    <property type="entry name" value="Ribonuclease E inhibitor RraA/RraA-like"/>
    <property type="match status" value="1"/>
</dbReference>
<dbReference type="CDD" id="cd02513">
    <property type="entry name" value="CMP-NeuAc_Synthase"/>
    <property type="match status" value="1"/>
</dbReference>
<dbReference type="AlphaFoldDB" id="A0A100VRF3"/>
<reference evidence="3" key="2">
    <citation type="submission" date="2016-01" db="EMBL/GenBank/DDBJ databases">
        <title>Draft Genome Sequence of Paenibacillus amylolyticus Heshi-A3 that Was Isolated from Fermented Rice Bran with Aging Salted Mackerel, Which Was Named Heshiko as Traditional Fermented Seafood in Japan.</title>
        <authorList>
            <person name="Akuzawa S."/>
            <person name="Nakagawa J."/>
            <person name="Kanekatsu T."/>
            <person name="Kubota E."/>
            <person name="Ohtake R."/>
            <person name="Suzuki T."/>
            <person name="Kanesaki Y."/>
        </authorList>
    </citation>
    <scope>NUCLEOTIDE SEQUENCE [LARGE SCALE GENOMIC DNA]</scope>
    <source>
        <strain evidence="3">Heshi-A3</strain>
    </source>
</reference>
<dbReference type="InterPro" id="IPR050793">
    <property type="entry name" value="CMP-NeuNAc_synthase"/>
</dbReference>
<proteinExistence type="predicted"/>
<dbReference type="Gene3D" id="3.90.550.10">
    <property type="entry name" value="Spore Coat Polysaccharide Biosynthesis Protein SpsA, Chain A"/>
    <property type="match status" value="1"/>
</dbReference>
<accession>A0A100VRF3</accession>
<dbReference type="Pfam" id="PF02348">
    <property type="entry name" value="CTP_transf_3"/>
    <property type="match status" value="1"/>
</dbReference>